<accession>A0ABT5UH80</accession>
<evidence type="ECO:0000313" key="1">
    <source>
        <dbReference type="EMBL" id="MDE1465726.1"/>
    </source>
</evidence>
<evidence type="ECO:0008006" key="3">
    <source>
        <dbReference type="Google" id="ProtNLM"/>
    </source>
</evidence>
<dbReference type="PANTHER" id="PTHR38834">
    <property type="entry name" value="PERIPLASMIC SUBSTRATE BINDING PROTEIN FAMILY 3"/>
    <property type="match status" value="1"/>
</dbReference>
<dbReference type="PANTHER" id="PTHR38834:SF3">
    <property type="entry name" value="SOLUTE-BINDING PROTEIN FAMILY 3_N-TERMINAL DOMAIN-CONTAINING PROTEIN"/>
    <property type="match status" value="1"/>
</dbReference>
<name>A0ABT5UH80_9GAMM</name>
<comment type="caution">
    <text evidence="1">The sequence shown here is derived from an EMBL/GenBank/DDBJ whole genome shotgun (WGS) entry which is preliminary data.</text>
</comment>
<keyword evidence="2" id="KW-1185">Reference proteome</keyword>
<dbReference type="Proteomes" id="UP001528823">
    <property type="component" value="Unassembled WGS sequence"/>
</dbReference>
<dbReference type="Gene3D" id="3.40.190.10">
    <property type="entry name" value="Periplasmic binding protein-like II"/>
    <property type="match status" value="1"/>
</dbReference>
<organism evidence="1 2">
    <name type="scientific">Spartinivicinus poritis</name>
    <dbReference type="NCBI Taxonomy" id="2994640"/>
    <lineage>
        <taxon>Bacteria</taxon>
        <taxon>Pseudomonadati</taxon>
        <taxon>Pseudomonadota</taxon>
        <taxon>Gammaproteobacteria</taxon>
        <taxon>Oceanospirillales</taxon>
        <taxon>Zooshikellaceae</taxon>
        <taxon>Spartinivicinus</taxon>
    </lineage>
</organism>
<sequence length="100" mass="11404">MRSSLLVLGFCFAQQCVSEELKLTTQHWPPYQMKEQGIVSGLATDVLRCVFKKMNQSFSITILPWERAQTMVQEGFYHGFYSASQSKSRDQFAIKSTSIA</sequence>
<dbReference type="RefSeq" id="WP_274692030.1">
    <property type="nucleotide sequence ID" value="NZ_JAPMOU010000081.1"/>
</dbReference>
<proteinExistence type="predicted"/>
<dbReference type="SUPFAM" id="SSF53850">
    <property type="entry name" value="Periplasmic binding protein-like II"/>
    <property type="match status" value="1"/>
</dbReference>
<protein>
    <recommendedName>
        <fullName evidence="3">Solute-binding protein family 3/N-terminal domain-containing protein</fullName>
    </recommendedName>
</protein>
<gene>
    <name evidence="1" type="ORF">ORQ98_27560</name>
</gene>
<dbReference type="EMBL" id="JAPMOU010000081">
    <property type="protein sequence ID" value="MDE1465726.1"/>
    <property type="molecule type" value="Genomic_DNA"/>
</dbReference>
<evidence type="ECO:0000313" key="2">
    <source>
        <dbReference type="Proteomes" id="UP001528823"/>
    </source>
</evidence>
<reference evidence="1 2" key="1">
    <citation type="submission" date="2022-11" db="EMBL/GenBank/DDBJ databases">
        <title>Spartinivicinus poritis sp. nov., isolated from scleractinian coral Porites lutea.</title>
        <authorList>
            <person name="Zhang G."/>
            <person name="Cai L."/>
            <person name="Wei Q."/>
        </authorList>
    </citation>
    <scope>NUCLEOTIDE SEQUENCE [LARGE SCALE GENOMIC DNA]</scope>
    <source>
        <strain evidence="1 2">A2-2</strain>
    </source>
</reference>